<evidence type="ECO:0000256" key="1">
    <source>
        <dbReference type="SAM" id="MobiDB-lite"/>
    </source>
</evidence>
<dbReference type="EMBL" id="CABL01000019">
    <property type="protein sequence ID" value="CBH76039.1"/>
    <property type="molecule type" value="Genomic_DNA"/>
</dbReference>
<dbReference type="AlphaFoldDB" id="E6PHV1"/>
<sequence>MERISNPFAPGAGAPPPEMAGREGIVEDGIVNIERNKRGLHEKPLLISGLRGVGKTVLLHTFRVYAEDHDYGATFVEASEKGGFLRSLAQELYPSLAALRRGSLSDLGKRAAAALKSFSVGVGLDGKLSFDVGIGLDEYDHQYANTGDSATDLRRVLIALGEAAKERKTVLCIGIDELQYLNKEELRGIISATQAIAARKLPVAIFGAGLPNVQGLVADAKTYAERQFHFASIGSLSLDEVRCAVEVPIERAGAVITPGAITKLAEVTQGYPYFVQEWAHDTWNVARKSPIVEGDVVEATAVVLQRLDRDFFQARLSRLTPREVDYAYALAKLGPGPHSTEEVAASFGSTSSSCAGLRARVIQKGAIFSPKTGETQFTAPLFDDFLLRTQHPAGRRAPAKKRN</sequence>
<gene>
    <name evidence="3" type="ORF">CARN1_0519</name>
</gene>
<protein>
    <recommendedName>
        <fullName evidence="2">Orc1-like AAA ATPase domain-containing protein</fullName>
    </recommendedName>
</protein>
<dbReference type="SUPFAM" id="SSF52540">
    <property type="entry name" value="P-loop containing nucleoside triphosphate hydrolases"/>
    <property type="match status" value="1"/>
</dbReference>
<accession>E6PHV1</accession>
<organism evidence="3">
    <name type="scientific">mine drainage metagenome</name>
    <dbReference type="NCBI Taxonomy" id="410659"/>
    <lineage>
        <taxon>unclassified sequences</taxon>
        <taxon>metagenomes</taxon>
        <taxon>ecological metagenomes</taxon>
    </lineage>
</organism>
<evidence type="ECO:0000313" key="3">
    <source>
        <dbReference type="EMBL" id="CBH76039.1"/>
    </source>
</evidence>
<reference evidence="3" key="1">
    <citation type="submission" date="2009-10" db="EMBL/GenBank/DDBJ databases">
        <title>Diversity of trophic interactions inside an arsenic-rich microbial ecosystem.</title>
        <authorList>
            <person name="Bertin P.N."/>
            <person name="Heinrich-Salmeron A."/>
            <person name="Pelletier E."/>
            <person name="Goulhen-Chollet F."/>
            <person name="Arsene-Ploetze F."/>
            <person name="Gallien S."/>
            <person name="Calteau A."/>
            <person name="Vallenet D."/>
            <person name="Casiot C."/>
            <person name="Chane-Woon-Ming B."/>
            <person name="Giloteaux L."/>
            <person name="Barakat M."/>
            <person name="Bonnefoy V."/>
            <person name="Bruneel O."/>
            <person name="Chandler M."/>
            <person name="Cleiss J."/>
            <person name="Duran R."/>
            <person name="Elbaz-Poulichet F."/>
            <person name="Fonknechten N."/>
            <person name="Lauga B."/>
            <person name="Mornico D."/>
            <person name="Ortet P."/>
            <person name="Schaeffer C."/>
            <person name="Siguier P."/>
            <person name="Alexander Thil Smith A."/>
            <person name="Van Dorsselaer A."/>
            <person name="Weissenbach J."/>
            <person name="Medigue C."/>
            <person name="Le Paslier D."/>
        </authorList>
    </citation>
    <scope>NUCLEOTIDE SEQUENCE</scope>
</reference>
<dbReference type="InterPro" id="IPR027417">
    <property type="entry name" value="P-loop_NTPase"/>
</dbReference>
<evidence type="ECO:0000259" key="2">
    <source>
        <dbReference type="Pfam" id="PF13191"/>
    </source>
</evidence>
<proteinExistence type="predicted"/>
<feature type="region of interest" description="Disordered" evidence="1">
    <location>
        <begin position="1"/>
        <end position="21"/>
    </location>
</feature>
<feature type="domain" description="Orc1-like AAA ATPase" evidence="2">
    <location>
        <begin position="43"/>
        <end position="187"/>
    </location>
</feature>
<comment type="caution">
    <text evidence="3">The sequence shown here is derived from an EMBL/GenBank/DDBJ whole genome shotgun (WGS) entry which is preliminary data.</text>
</comment>
<name>E6PHV1_9ZZZZ</name>
<dbReference type="Pfam" id="PF13191">
    <property type="entry name" value="AAA_16"/>
    <property type="match status" value="1"/>
</dbReference>
<dbReference type="Gene3D" id="3.40.50.300">
    <property type="entry name" value="P-loop containing nucleotide triphosphate hydrolases"/>
    <property type="match status" value="1"/>
</dbReference>
<dbReference type="InterPro" id="IPR041664">
    <property type="entry name" value="AAA_16"/>
</dbReference>